<feature type="domain" description="KOW" evidence="5">
    <location>
        <begin position="66"/>
        <end position="93"/>
    </location>
</feature>
<evidence type="ECO:0000313" key="7">
    <source>
        <dbReference type="Proteomes" id="UP001212411"/>
    </source>
</evidence>
<keyword evidence="7" id="KW-1185">Reference proteome</keyword>
<dbReference type="SMART" id="SM00739">
    <property type="entry name" value="KOW"/>
    <property type="match status" value="1"/>
</dbReference>
<feature type="compositionally biased region" description="Basic and acidic residues" evidence="4">
    <location>
        <begin position="177"/>
        <end position="202"/>
    </location>
</feature>
<organism evidence="6 7">
    <name type="scientific">Schizosaccharomyces osmophilus</name>
    <dbReference type="NCBI Taxonomy" id="2545709"/>
    <lineage>
        <taxon>Eukaryota</taxon>
        <taxon>Fungi</taxon>
        <taxon>Dikarya</taxon>
        <taxon>Ascomycota</taxon>
        <taxon>Taphrinomycotina</taxon>
        <taxon>Schizosaccharomycetes</taxon>
        <taxon>Schizosaccharomycetales</taxon>
        <taxon>Schizosaccharomycetaceae</taxon>
        <taxon>Schizosaccharomyces</taxon>
    </lineage>
</organism>
<protein>
    <submittedName>
        <fullName evidence="6">Mitochondrial ribosomal protein subunit L24</fullName>
    </submittedName>
</protein>
<reference evidence="6 7" key="1">
    <citation type="journal article" date="2023" name="G3 (Bethesda)">
        <title>A high-quality reference genome for the fission yeast Schizosaccharomyces osmophilus.</title>
        <authorList>
            <person name="Jia G.S."/>
            <person name="Zhang W.C."/>
            <person name="Liang Y."/>
            <person name="Liu X.H."/>
            <person name="Rhind N."/>
            <person name="Pidoux A."/>
            <person name="Brysch-Herzberg M."/>
            <person name="Du L.L."/>
        </authorList>
    </citation>
    <scope>NUCLEOTIDE SEQUENCE [LARGE SCALE GENOMIC DNA]</scope>
    <source>
        <strain evidence="6 7">CBS 15793</strain>
    </source>
</reference>
<dbReference type="SUPFAM" id="SSF50104">
    <property type="entry name" value="Translation proteins SH3-like domain"/>
    <property type="match status" value="1"/>
</dbReference>
<evidence type="ECO:0000256" key="2">
    <source>
        <dbReference type="ARBA" id="ARBA00022980"/>
    </source>
</evidence>
<dbReference type="InterPro" id="IPR041988">
    <property type="entry name" value="Ribosomal_uL24_KOW"/>
</dbReference>
<feature type="region of interest" description="Disordered" evidence="4">
    <location>
        <begin position="155"/>
        <end position="202"/>
    </location>
</feature>
<dbReference type="CDD" id="cd06089">
    <property type="entry name" value="KOW_RPL26"/>
    <property type="match status" value="1"/>
</dbReference>
<dbReference type="InterPro" id="IPR003256">
    <property type="entry name" value="Ribosomal_uL24"/>
</dbReference>
<dbReference type="Proteomes" id="UP001212411">
    <property type="component" value="Chromosome 2"/>
</dbReference>
<dbReference type="GO" id="GO:1990904">
    <property type="term" value="C:ribonucleoprotein complex"/>
    <property type="evidence" value="ECO:0007669"/>
    <property type="project" value="UniProtKB-KW"/>
</dbReference>
<keyword evidence="3" id="KW-0687">Ribonucleoprotein</keyword>
<dbReference type="InterPro" id="IPR014722">
    <property type="entry name" value="Rib_uL2_dom2"/>
</dbReference>
<dbReference type="InterPro" id="IPR008991">
    <property type="entry name" value="Translation_prot_SH3-like_sf"/>
</dbReference>
<dbReference type="Pfam" id="PF22682">
    <property type="entry name" value="Ribosomal_uL24m-like"/>
    <property type="match status" value="1"/>
</dbReference>
<dbReference type="RefSeq" id="XP_056038787.1">
    <property type="nucleotide sequence ID" value="XM_056182417.1"/>
</dbReference>
<evidence type="ECO:0000256" key="4">
    <source>
        <dbReference type="SAM" id="MobiDB-lite"/>
    </source>
</evidence>
<sequence>MKDLRTVFPKYYGGGKSLLRSKRSLPVHMRTRLYDHLRSKEFDRDPTEAQLELPVVPPTSRIPYWNVFKGDYVHVHSGPNKGKWGRVLDTNKYTNGITIEGVNVRSVRIPKYLLRSPPEDGKDPVVDLAHEIPYSQIQLLANAKSTDGKRVLVPVEATSKSNSPKGRKLIAPNYEGIDNKDVHLPTPKDDKPQRADGSMDTKESTVAKVTWSPSLTEAPLPPFAVGDLRVNWSRRLEHVWAYKKNKKDIFEIAKNLVRAENTAEAFVKQYPDHVTQKKPSS</sequence>
<keyword evidence="2 6" id="KW-0689">Ribosomal protein</keyword>
<dbReference type="InterPro" id="IPR005824">
    <property type="entry name" value="KOW"/>
</dbReference>
<dbReference type="Gene3D" id="2.30.30.30">
    <property type="match status" value="1"/>
</dbReference>
<evidence type="ECO:0000259" key="5">
    <source>
        <dbReference type="SMART" id="SM00739"/>
    </source>
</evidence>
<evidence type="ECO:0000256" key="1">
    <source>
        <dbReference type="ARBA" id="ARBA00010618"/>
    </source>
</evidence>
<dbReference type="GeneID" id="80877106"/>
<name>A0AAE9WF70_9SCHI</name>
<dbReference type="GO" id="GO:0005840">
    <property type="term" value="C:ribosome"/>
    <property type="evidence" value="ECO:0007669"/>
    <property type="project" value="UniProtKB-KW"/>
</dbReference>
<gene>
    <name evidence="6" type="primary">mrpl40</name>
    <name evidence="6" type="ORF">SOMG_03628</name>
</gene>
<dbReference type="GO" id="GO:0003735">
    <property type="term" value="F:structural constituent of ribosome"/>
    <property type="evidence" value="ECO:0007669"/>
    <property type="project" value="InterPro"/>
</dbReference>
<evidence type="ECO:0000256" key="3">
    <source>
        <dbReference type="ARBA" id="ARBA00023274"/>
    </source>
</evidence>
<dbReference type="KEGG" id="som:SOMG_03628"/>
<proteinExistence type="inferred from homology"/>
<comment type="similarity">
    <text evidence="1">Belongs to the universal ribosomal protein uL24 family.</text>
</comment>
<dbReference type="EMBL" id="CP115612">
    <property type="protein sequence ID" value="WBW74544.1"/>
    <property type="molecule type" value="Genomic_DNA"/>
</dbReference>
<dbReference type="GO" id="GO:0003723">
    <property type="term" value="F:RNA binding"/>
    <property type="evidence" value="ECO:0007669"/>
    <property type="project" value="InterPro"/>
</dbReference>
<dbReference type="GO" id="GO:0006412">
    <property type="term" value="P:translation"/>
    <property type="evidence" value="ECO:0007669"/>
    <property type="project" value="InterPro"/>
</dbReference>
<evidence type="ECO:0000313" key="6">
    <source>
        <dbReference type="EMBL" id="WBW74544.1"/>
    </source>
</evidence>
<dbReference type="PANTHER" id="PTHR12903">
    <property type="entry name" value="MITOCHONDRIAL RIBOSOMAL PROTEIN L24"/>
    <property type="match status" value="1"/>
</dbReference>
<accession>A0AAE9WF70</accession>
<dbReference type="AlphaFoldDB" id="A0AAE9WF70"/>